<gene>
    <name evidence="2" type="primary">LOC109131853</name>
</gene>
<sequence length="67" mass="7394">MKTLLGIIQVQGIKHLDCKERVGRLAPHRTCNKPDGAILCDRNCVKEGYNTGKCVMKGTSKNCICTM</sequence>
<reference evidence="2" key="2">
    <citation type="submission" date="2025-08" db="UniProtKB">
        <authorList>
            <consortium name="RefSeq"/>
        </authorList>
    </citation>
    <scope>IDENTIFICATION</scope>
    <source>
        <tissue evidence="2">Leaf</tissue>
    </source>
</reference>
<dbReference type="Proteomes" id="UP000694864">
    <property type="component" value="Unplaced"/>
</dbReference>
<keyword evidence="1" id="KW-1185">Reference proteome</keyword>
<proteinExistence type="predicted"/>
<reference evidence="1" key="1">
    <citation type="journal article" date="2014" name="Nat. Commun.">
        <title>The emerging biofuel crop Camelina sativa retains a highly undifferentiated hexaploid genome structure.</title>
        <authorList>
            <person name="Kagale S."/>
            <person name="Koh C."/>
            <person name="Nixon J."/>
            <person name="Bollina V."/>
            <person name="Clarke W.E."/>
            <person name="Tuteja R."/>
            <person name="Spillane C."/>
            <person name="Robinson S.J."/>
            <person name="Links M.G."/>
            <person name="Clarke C."/>
            <person name="Higgins E.E."/>
            <person name="Huebert T."/>
            <person name="Sharpe A.G."/>
            <person name="Parkin I.A."/>
        </authorList>
    </citation>
    <scope>NUCLEOTIDE SEQUENCE [LARGE SCALE GENOMIC DNA]</scope>
    <source>
        <strain evidence="1">cv. DH55</strain>
    </source>
</reference>
<name>A0ABM1RHT9_CAMSA</name>
<protein>
    <submittedName>
        <fullName evidence="2">Defensin-like protein 41</fullName>
    </submittedName>
</protein>
<accession>A0ABM1RHT9</accession>
<evidence type="ECO:0000313" key="2">
    <source>
        <dbReference type="RefSeq" id="XP_019098577.1"/>
    </source>
</evidence>
<evidence type="ECO:0000313" key="1">
    <source>
        <dbReference type="Proteomes" id="UP000694864"/>
    </source>
</evidence>
<dbReference type="GeneID" id="109131853"/>
<dbReference type="RefSeq" id="XP_019098577.1">
    <property type="nucleotide sequence ID" value="XM_019243032.1"/>
</dbReference>
<organism evidence="1 2">
    <name type="scientific">Camelina sativa</name>
    <name type="common">False flax</name>
    <name type="synonym">Myagrum sativum</name>
    <dbReference type="NCBI Taxonomy" id="90675"/>
    <lineage>
        <taxon>Eukaryota</taxon>
        <taxon>Viridiplantae</taxon>
        <taxon>Streptophyta</taxon>
        <taxon>Embryophyta</taxon>
        <taxon>Tracheophyta</taxon>
        <taxon>Spermatophyta</taxon>
        <taxon>Magnoliopsida</taxon>
        <taxon>eudicotyledons</taxon>
        <taxon>Gunneridae</taxon>
        <taxon>Pentapetalae</taxon>
        <taxon>rosids</taxon>
        <taxon>malvids</taxon>
        <taxon>Brassicales</taxon>
        <taxon>Brassicaceae</taxon>
        <taxon>Camelineae</taxon>
        <taxon>Camelina</taxon>
    </lineage>
</organism>